<dbReference type="eggNOG" id="ENOG502Z83J">
    <property type="taxonomic scope" value="Bacteria"/>
</dbReference>
<dbReference type="EMBL" id="CP003607">
    <property type="protein sequence ID" value="AFY80791.1"/>
    <property type="molecule type" value="Genomic_DNA"/>
</dbReference>
<protein>
    <recommendedName>
        <fullName evidence="1">5-hmdU DNA kinase helical domain-containing protein</fullName>
    </recommendedName>
</protein>
<dbReference type="Proteomes" id="UP000010367">
    <property type="component" value="Chromosome"/>
</dbReference>
<dbReference type="STRING" id="56110.Oscil6304_1063"/>
<dbReference type="HOGENOM" id="CLU_028984_1_1_3"/>
<proteinExistence type="predicted"/>
<feature type="domain" description="5-hmdU DNA kinase helical" evidence="1">
    <location>
        <begin position="45"/>
        <end position="325"/>
    </location>
</feature>
<accession>K9TFA4</accession>
<keyword evidence="3" id="KW-1185">Reference proteome</keyword>
<reference evidence="2 3" key="1">
    <citation type="submission" date="2012-06" db="EMBL/GenBank/DDBJ databases">
        <title>Finished chromosome of genome of Oscillatoria acuminata PCC 6304.</title>
        <authorList>
            <consortium name="US DOE Joint Genome Institute"/>
            <person name="Gugger M."/>
            <person name="Coursin T."/>
            <person name="Rippka R."/>
            <person name="Tandeau De Marsac N."/>
            <person name="Huntemann M."/>
            <person name="Wei C.-L."/>
            <person name="Han J."/>
            <person name="Detter J.C."/>
            <person name="Han C."/>
            <person name="Tapia R."/>
            <person name="Davenport K."/>
            <person name="Daligault H."/>
            <person name="Erkkila T."/>
            <person name="Gu W."/>
            <person name="Munk A.C.C."/>
            <person name="Teshima H."/>
            <person name="Xu Y."/>
            <person name="Chain P."/>
            <person name="Chen A."/>
            <person name="Krypides N."/>
            <person name="Mavromatis K."/>
            <person name="Markowitz V."/>
            <person name="Szeto E."/>
            <person name="Ivanova N."/>
            <person name="Mikhailova N."/>
            <person name="Ovchinnikova G."/>
            <person name="Pagani I."/>
            <person name="Pati A."/>
            <person name="Goodwin L."/>
            <person name="Peters L."/>
            <person name="Pitluck S."/>
            <person name="Woyke T."/>
            <person name="Kerfeld C."/>
        </authorList>
    </citation>
    <scope>NUCLEOTIDE SEQUENCE [LARGE SCALE GENOMIC DNA]</scope>
    <source>
        <strain evidence="2 3">PCC 6304</strain>
    </source>
</reference>
<dbReference type="InterPro" id="IPR040684">
    <property type="entry name" value="HMUDK_hel"/>
</dbReference>
<dbReference type="OrthoDB" id="3333864at2"/>
<dbReference type="PATRIC" id="fig|56110.3.peg.1279"/>
<dbReference type="InParanoid" id="K9TFA4"/>
<gene>
    <name evidence="2" type="ORF">Oscil6304_1063</name>
</gene>
<dbReference type="KEGG" id="oac:Oscil6304_1063"/>
<sequence length="368" mass="42568">MVTKRRKQVSEIEQNKQLTLEFGEYGNELSSAPEIISHILPAKPTAVFNTYWRFAAERQKIFFKKLEKAPMPWTDDPILSIYKFTNAYRASDRVSQYLIRHVIYQDELPSSLNEVFFRVILFKIFNKIETWQLLEDKLGSIIYAEYSFERYDQVLTDAIQSGQTIYSAAYIMPSGATSFGNAAKHRNHLKLIELMMANDLPKKLADAKTMHQGFDLLRDYPTIGDFLAYQFITDVNYSEITNFSEMEFVIPGPGALDGIRKCFSDLGGLNESEIIKFMADIQESEFERLGLNFQSLWGRKLQLIDCQNLFCEVDKYARMKHPDISGISGRTRIKQKYSGKGQPLDYWYPPKWGINQAIKESKKIKADI</sequence>
<name>K9TFA4_9CYAN</name>
<evidence type="ECO:0000313" key="2">
    <source>
        <dbReference type="EMBL" id="AFY80791.1"/>
    </source>
</evidence>
<dbReference type="AlphaFoldDB" id="K9TFA4"/>
<evidence type="ECO:0000313" key="3">
    <source>
        <dbReference type="Proteomes" id="UP000010367"/>
    </source>
</evidence>
<organism evidence="2 3">
    <name type="scientific">Oscillatoria acuminata PCC 6304</name>
    <dbReference type="NCBI Taxonomy" id="56110"/>
    <lineage>
        <taxon>Bacteria</taxon>
        <taxon>Bacillati</taxon>
        <taxon>Cyanobacteriota</taxon>
        <taxon>Cyanophyceae</taxon>
        <taxon>Oscillatoriophycideae</taxon>
        <taxon>Oscillatoriales</taxon>
        <taxon>Oscillatoriaceae</taxon>
        <taxon>Oscillatoria</taxon>
    </lineage>
</organism>
<dbReference type="RefSeq" id="WP_015147441.1">
    <property type="nucleotide sequence ID" value="NC_019693.1"/>
</dbReference>
<dbReference type="Pfam" id="PF18723">
    <property type="entry name" value="HMUDK_hel"/>
    <property type="match status" value="1"/>
</dbReference>
<evidence type="ECO:0000259" key="1">
    <source>
        <dbReference type="Pfam" id="PF18723"/>
    </source>
</evidence>